<feature type="transmembrane region" description="Helical" evidence="1">
    <location>
        <begin position="195"/>
        <end position="216"/>
    </location>
</feature>
<evidence type="ECO:0000313" key="3">
    <source>
        <dbReference type="Proteomes" id="UP000216339"/>
    </source>
</evidence>
<dbReference type="OrthoDB" id="140980at2"/>
<feature type="transmembrane region" description="Helical" evidence="1">
    <location>
        <begin position="337"/>
        <end position="354"/>
    </location>
</feature>
<feature type="transmembrane region" description="Helical" evidence="1">
    <location>
        <begin position="228"/>
        <end position="251"/>
    </location>
</feature>
<feature type="transmembrane region" description="Helical" evidence="1">
    <location>
        <begin position="32"/>
        <end position="55"/>
    </location>
</feature>
<dbReference type="EMBL" id="MQWD01000001">
    <property type="protein sequence ID" value="PAP78389.1"/>
    <property type="molecule type" value="Genomic_DNA"/>
</dbReference>
<sequence length="455" mass="50862">MANPLTQFLFDPVAAEGDRVPARYRFTGDQRWWVAPIGVGLALLAIGVVFGLAAGDTPRVLFSYLIGWVFCVSISIGALFFVMIQHVTKAKWSVTIRRIAETLAASFPLLALAGIPVLLGMHDLFHWTHHELFDPASPEYDAIIAGKAAYLNVPFFIVRYVLYFVVFSVLGAKLYALSVRNDTKPDPQNTLDQRWWSAVGIPIAAVFTAFFGYDLLMSTDPHWFSTMFGVYFFAGGWLGALCLITFLALLLKKAGMADEITTEHTQDMGKFMFAFVVFWTYVSFSQYMLYWYANLPEEIVWFHKRFEGGWETVSWALLIFHFVLPFLILLPRATKRIAPALATMAVWLLVMHWVDLWWIAMPSMHVAAEAGHAALASGGELLASLQAVPAPEAVHEATSGMALHVVEPHLPLVEMAVWLGLFGLYVGAAILRLGRHAITPYADPYFADSLRFENV</sequence>
<feature type="transmembrane region" description="Helical" evidence="1">
    <location>
        <begin position="103"/>
        <end position="122"/>
    </location>
</feature>
<feature type="transmembrane region" description="Helical" evidence="1">
    <location>
        <begin position="415"/>
        <end position="434"/>
    </location>
</feature>
<keyword evidence="3" id="KW-1185">Reference proteome</keyword>
<evidence type="ECO:0000313" key="2">
    <source>
        <dbReference type="EMBL" id="PAP78389.1"/>
    </source>
</evidence>
<protein>
    <recommendedName>
        <fullName evidence="4">Quinol:cytochrome C oxidoreductase</fullName>
    </recommendedName>
</protein>
<dbReference type="RefSeq" id="WP_095512070.1">
    <property type="nucleotide sequence ID" value="NZ_MQWD01000001.1"/>
</dbReference>
<name>A0A271J6W0_9BACT</name>
<feature type="transmembrane region" description="Helical" evidence="1">
    <location>
        <begin position="61"/>
        <end position="82"/>
    </location>
</feature>
<feature type="transmembrane region" description="Helical" evidence="1">
    <location>
        <begin position="313"/>
        <end position="330"/>
    </location>
</feature>
<keyword evidence="1" id="KW-0472">Membrane</keyword>
<accession>A0A271J6W0</accession>
<feature type="transmembrane region" description="Helical" evidence="1">
    <location>
        <begin position="271"/>
        <end position="293"/>
    </location>
</feature>
<gene>
    <name evidence="2" type="ORF">BSZ37_19155</name>
</gene>
<dbReference type="PANTHER" id="PTHR43044:SF1">
    <property type="entry name" value="QUINOL:CYTOCHROME C OXIDOREDUCTASE QUINONE-BINDING SUBUNIT 2"/>
    <property type="match status" value="1"/>
</dbReference>
<keyword evidence="1" id="KW-0812">Transmembrane</keyword>
<evidence type="ECO:0008006" key="4">
    <source>
        <dbReference type="Google" id="ProtNLM"/>
    </source>
</evidence>
<proteinExistence type="predicted"/>
<organism evidence="2 3">
    <name type="scientific">Rubrivirga marina</name>
    <dbReference type="NCBI Taxonomy" id="1196024"/>
    <lineage>
        <taxon>Bacteria</taxon>
        <taxon>Pseudomonadati</taxon>
        <taxon>Rhodothermota</taxon>
        <taxon>Rhodothermia</taxon>
        <taxon>Rhodothermales</taxon>
        <taxon>Rubricoccaceae</taxon>
        <taxon>Rubrivirga</taxon>
    </lineage>
</organism>
<reference evidence="2 3" key="1">
    <citation type="submission" date="2016-11" db="EMBL/GenBank/DDBJ databases">
        <title>Study of marine rhodopsin-containing bacteria.</title>
        <authorList>
            <person name="Yoshizawa S."/>
            <person name="Kumagai Y."/>
            <person name="Kogure K."/>
        </authorList>
    </citation>
    <scope>NUCLEOTIDE SEQUENCE [LARGE SCALE GENOMIC DNA]</scope>
    <source>
        <strain evidence="2 3">SAORIC-28</strain>
    </source>
</reference>
<dbReference type="Proteomes" id="UP000216339">
    <property type="component" value="Unassembled WGS sequence"/>
</dbReference>
<dbReference type="AlphaFoldDB" id="A0A271J6W0"/>
<dbReference type="PANTHER" id="PTHR43044">
    <property type="match status" value="1"/>
</dbReference>
<feature type="transmembrane region" description="Helical" evidence="1">
    <location>
        <begin position="157"/>
        <end position="175"/>
    </location>
</feature>
<comment type="caution">
    <text evidence="2">The sequence shown here is derived from an EMBL/GenBank/DDBJ whole genome shotgun (WGS) entry which is preliminary data.</text>
</comment>
<evidence type="ECO:0000256" key="1">
    <source>
        <dbReference type="SAM" id="Phobius"/>
    </source>
</evidence>
<keyword evidence="1" id="KW-1133">Transmembrane helix</keyword>